<dbReference type="SMART" id="SM00448">
    <property type="entry name" value="REC"/>
    <property type="match status" value="1"/>
</dbReference>
<dbReference type="PROSITE" id="PS50110">
    <property type="entry name" value="RESPONSE_REGULATORY"/>
    <property type="match status" value="1"/>
</dbReference>
<dbReference type="Gene3D" id="3.40.50.2300">
    <property type="match status" value="1"/>
</dbReference>
<organism evidence="3 4">
    <name type="scientific">Roseiconus lacunae</name>
    <dbReference type="NCBI Taxonomy" id="2605694"/>
    <lineage>
        <taxon>Bacteria</taxon>
        <taxon>Pseudomonadati</taxon>
        <taxon>Planctomycetota</taxon>
        <taxon>Planctomycetia</taxon>
        <taxon>Pirellulales</taxon>
        <taxon>Pirellulaceae</taxon>
        <taxon>Roseiconus</taxon>
    </lineage>
</organism>
<sequence length="120" mass="13190">MKILIVDDSKAMRMIVTRTLKQTDLSDFTVIEAGSGVEALEKLESESPDLILSDWNMPEMKGIELLQKVREAGNNIRFGFITSESSVETRKQATEAGAAFLVTKPFTADSIQAALEPILT</sequence>
<dbReference type="PANTHER" id="PTHR43228">
    <property type="entry name" value="TWO-COMPONENT RESPONSE REGULATOR"/>
    <property type="match status" value="1"/>
</dbReference>
<dbReference type="Pfam" id="PF00072">
    <property type="entry name" value="Response_reg"/>
    <property type="match status" value="1"/>
</dbReference>
<dbReference type="InterPro" id="IPR011006">
    <property type="entry name" value="CheY-like_superfamily"/>
</dbReference>
<evidence type="ECO:0000313" key="4">
    <source>
        <dbReference type="Proteomes" id="UP001239462"/>
    </source>
</evidence>
<dbReference type="PANTHER" id="PTHR43228:SF1">
    <property type="entry name" value="TWO-COMPONENT RESPONSE REGULATOR ARR22"/>
    <property type="match status" value="1"/>
</dbReference>
<dbReference type="SUPFAM" id="SSF52172">
    <property type="entry name" value="CheY-like"/>
    <property type="match status" value="1"/>
</dbReference>
<dbReference type="RefSeq" id="WP_149495061.1">
    <property type="nucleotide sequence ID" value="NZ_JASZZN010000001.1"/>
</dbReference>
<dbReference type="InterPro" id="IPR052048">
    <property type="entry name" value="ST_Response_Regulator"/>
</dbReference>
<evidence type="ECO:0000259" key="2">
    <source>
        <dbReference type="PROSITE" id="PS50110"/>
    </source>
</evidence>
<feature type="domain" description="Response regulatory" evidence="2">
    <location>
        <begin position="2"/>
        <end position="119"/>
    </location>
</feature>
<comment type="caution">
    <text evidence="3">The sequence shown here is derived from an EMBL/GenBank/DDBJ whole genome shotgun (WGS) entry which is preliminary data.</text>
</comment>
<gene>
    <name evidence="3" type="ORF">QTN89_01425</name>
</gene>
<keyword evidence="4" id="KW-1185">Reference proteome</keyword>
<reference evidence="3 4" key="1">
    <citation type="submission" date="2023-06" db="EMBL/GenBank/DDBJ databases">
        <title>Roseiconus lacunae JC819 isolated from Gulf of Mannar region, Tamil Nadu.</title>
        <authorList>
            <person name="Pk S."/>
            <person name="Ch S."/>
            <person name="Ch V.R."/>
        </authorList>
    </citation>
    <scope>NUCLEOTIDE SEQUENCE [LARGE SCALE GENOMIC DNA]</scope>
    <source>
        <strain evidence="3 4">JC819</strain>
    </source>
</reference>
<feature type="modified residue" description="4-aspartylphosphate" evidence="1">
    <location>
        <position position="54"/>
    </location>
</feature>
<dbReference type="EMBL" id="JASZZN010000001">
    <property type="protein sequence ID" value="MDM4014070.1"/>
    <property type="molecule type" value="Genomic_DNA"/>
</dbReference>
<protein>
    <submittedName>
        <fullName evidence="3">Response regulator</fullName>
    </submittedName>
</protein>
<proteinExistence type="predicted"/>
<evidence type="ECO:0000313" key="3">
    <source>
        <dbReference type="EMBL" id="MDM4014070.1"/>
    </source>
</evidence>
<name>A0ABT7PC59_9BACT</name>
<keyword evidence="1" id="KW-0597">Phosphoprotein</keyword>
<evidence type="ECO:0000256" key="1">
    <source>
        <dbReference type="PROSITE-ProRule" id="PRU00169"/>
    </source>
</evidence>
<accession>A0ABT7PC59</accession>
<dbReference type="InterPro" id="IPR001789">
    <property type="entry name" value="Sig_transdc_resp-reg_receiver"/>
</dbReference>
<dbReference type="Proteomes" id="UP001239462">
    <property type="component" value="Unassembled WGS sequence"/>
</dbReference>